<organism evidence="3 4">
    <name type="scientific">Streptomyces reniochalinae</name>
    <dbReference type="NCBI Taxonomy" id="2250578"/>
    <lineage>
        <taxon>Bacteria</taxon>
        <taxon>Bacillati</taxon>
        <taxon>Actinomycetota</taxon>
        <taxon>Actinomycetes</taxon>
        <taxon>Kitasatosporales</taxon>
        <taxon>Streptomycetaceae</taxon>
        <taxon>Streptomyces</taxon>
    </lineage>
</organism>
<dbReference type="Pfam" id="PF00067">
    <property type="entry name" value="p450"/>
    <property type="match status" value="1"/>
</dbReference>
<keyword evidence="4" id="KW-1185">Reference proteome</keyword>
<comment type="caution">
    <text evidence="3">The sequence shown here is derived from an EMBL/GenBank/DDBJ whole genome shotgun (WGS) entry which is preliminary data.</text>
</comment>
<evidence type="ECO:0000313" key="4">
    <source>
        <dbReference type="Proteomes" id="UP000253507"/>
    </source>
</evidence>
<sequence>MNHHPNDIEPPCAGTLGPHSMKAKFLARTGDPVAKLIAPGFRGDACALYEQMRVQGSVHRSRTGLFAVVSYDGCHQVLQDPRFSTCASLTHPADTCALACSAPARTEGRRSSAKRSDEAYAIAEPLLRPALHQAATRIDTVAHDLLRRHAEADSIDLVDDFAYPLVVACLGEVLGIPSADSARFADMCDVIGRSVHGTPSAARTEAVKDAHEDLAALVIRLERERRQSPGGDLISRLTAPHSGNGRGNDLTRLIDHVQRRDRQETPSTSPERSGIVPDKPSLEETAAVCRTLIASGLDIAVCLIGNAVAALAARPEQWQTLRTAPNLAAKAVDETLRFDPPRRFFLRIASEQAEVGGRPLPPRSGVLLVLAAAHRDGLRFPYPARFDLARSSQPSHLTADSAMRLEISLARLAGEIALWTLASRMPHLRPVGRAVRRPGGAVSGFTRLPFRVSATG</sequence>
<evidence type="ECO:0000313" key="3">
    <source>
        <dbReference type="EMBL" id="RCG13294.1"/>
    </source>
</evidence>
<dbReference type="Proteomes" id="UP000253507">
    <property type="component" value="Unassembled WGS sequence"/>
</dbReference>
<dbReference type="GO" id="GO:0020037">
    <property type="term" value="F:heme binding"/>
    <property type="evidence" value="ECO:0007669"/>
    <property type="project" value="InterPro"/>
</dbReference>
<dbReference type="RefSeq" id="WP_114019362.1">
    <property type="nucleotide sequence ID" value="NZ_QOIM01000057.1"/>
</dbReference>
<dbReference type="GO" id="GO:0016705">
    <property type="term" value="F:oxidoreductase activity, acting on paired donors, with incorporation or reduction of molecular oxygen"/>
    <property type="evidence" value="ECO:0007669"/>
    <property type="project" value="InterPro"/>
</dbReference>
<reference evidence="3 4" key="1">
    <citation type="submission" date="2018-06" db="EMBL/GenBank/DDBJ databases">
        <title>Streptomyces reniochalinae sp. nov. and Streptomyces diacarnus sp. nov. from marine sponges.</title>
        <authorList>
            <person name="Li L."/>
        </authorList>
    </citation>
    <scope>NUCLEOTIDE SEQUENCE [LARGE SCALE GENOMIC DNA]</scope>
    <source>
        <strain evidence="3 4">LHW50302</strain>
    </source>
</reference>
<comment type="similarity">
    <text evidence="1">Belongs to the cytochrome P450 family.</text>
</comment>
<dbReference type="Gene3D" id="1.10.630.10">
    <property type="entry name" value="Cytochrome P450"/>
    <property type="match status" value="1"/>
</dbReference>
<gene>
    <name evidence="3" type="ORF">DQ392_32885</name>
</gene>
<evidence type="ECO:0000256" key="2">
    <source>
        <dbReference type="SAM" id="MobiDB-lite"/>
    </source>
</evidence>
<evidence type="ECO:0000256" key="1">
    <source>
        <dbReference type="ARBA" id="ARBA00010617"/>
    </source>
</evidence>
<dbReference type="GO" id="GO:0005506">
    <property type="term" value="F:iron ion binding"/>
    <property type="evidence" value="ECO:0007669"/>
    <property type="project" value="InterPro"/>
</dbReference>
<dbReference type="AlphaFoldDB" id="A0A367E5F8"/>
<dbReference type="OrthoDB" id="4001139at2"/>
<dbReference type="EMBL" id="QOIM01000057">
    <property type="protein sequence ID" value="RCG13294.1"/>
    <property type="molecule type" value="Genomic_DNA"/>
</dbReference>
<proteinExistence type="inferred from homology"/>
<dbReference type="InterPro" id="IPR002397">
    <property type="entry name" value="Cyt_P450_B"/>
</dbReference>
<dbReference type="GO" id="GO:0004497">
    <property type="term" value="F:monooxygenase activity"/>
    <property type="evidence" value="ECO:0007669"/>
    <property type="project" value="InterPro"/>
</dbReference>
<protein>
    <submittedName>
        <fullName evidence="3">Cytochrome P450</fullName>
    </submittedName>
</protein>
<dbReference type="PANTHER" id="PTHR46696">
    <property type="entry name" value="P450, PUTATIVE (EUROFUNG)-RELATED"/>
    <property type="match status" value="1"/>
</dbReference>
<feature type="region of interest" description="Disordered" evidence="2">
    <location>
        <begin position="257"/>
        <end position="278"/>
    </location>
</feature>
<accession>A0A367E5F8</accession>
<dbReference type="SUPFAM" id="SSF48264">
    <property type="entry name" value="Cytochrome P450"/>
    <property type="match status" value="1"/>
</dbReference>
<dbReference type="InterPro" id="IPR036396">
    <property type="entry name" value="Cyt_P450_sf"/>
</dbReference>
<dbReference type="PANTHER" id="PTHR46696:SF1">
    <property type="entry name" value="CYTOCHROME P450 YJIB-RELATED"/>
    <property type="match status" value="1"/>
</dbReference>
<feature type="region of interest" description="Disordered" evidence="2">
    <location>
        <begin position="230"/>
        <end position="249"/>
    </location>
</feature>
<name>A0A367E5F8_9ACTN</name>
<dbReference type="InterPro" id="IPR001128">
    <property type="entry name" value="Cyt_P450"/>
</dbReference>
<dbReference type="PRINTS" id="PR00359">
    <property type="entry name" value="BP450"/>
</dbReference>